<evidence type="ECO:0000313" key="3">
    <source>
        <dbReference type="Proteomes" id="UP001451303"/>
    </source>
</evidence>
<feature type="compositionally biased region" description="Basic and acidic residues" evidence="1">
    <location>
        <begin position="44"/>
        <end position="67"/>
    </location>
</feature>
<name>A0ABR3DDL4_NEUIN</name>
<comment type="caution">
    <text evidence="2">The sequence shown here is derived from an EMBL/GenBank/DDBJ whole genome shotgun (WGS) entry which is preliminary data.</text>
</comment>
<sequence>MGPQQGNQAKQIAGRLDRSRFVDESVDGFDAGRRRRFGVGQRQKKMEGSKEDDGGGRGLNDGREARGVRKRYRQGQNRDSQEWIEGGRMGLEGAEGLATNGWMGPGVYTTDPKIPETRATGMSCVKKGSPVEDGPAETALGLWCFHFYWSLGRKLGEPLWNGRPRIVPSLWGDHSTAARTVALSPSNSYRLGRYLYARGRVWAGVLEEGWI</sequence>
<dbReference type="EMBL" id="JAVLET010000004">
    <property type="protein sequence ID" value="KAL0470761.1"/>
    <property type="molecule type" value="Genomic_DNA"/>
</dbReference>
<evidence type="ECO:0000313" key="2">
    <source>
        <dbReference type="EMBL" id="KAL0470761.1"/>
    </source>
</evidence>
<accession>A0ABR3DDL4</accession>
<protein>
    <submittedName>
        <fullName evidence="2">Uncharacterized protein</fullName>
    </submittedName>
</protein>
<feature type="region of interest" description="Disordered" evidence="1">
    <location>
        <begin position="1"/>
        <end position="79"/>
    </location>
</feature>
<reference evidence="2 3" key="1">
    <citation type="submission" date="2023-09" db="EMBL/GenBank/DDBJ databases">
        <title>Multi-omics analysis of a traditional fermented food reveals byproduct-associated fungal strains for waste-to-food upcycling.</title>
        <authorList>
            <consortium name="Lawrence Berkeley National Laboratory"/>
            <person name="Rekdal V.M."/>
            <person name="Villalobos-Escobedo J.M."/>
            <person name="Rodriguez-Valeron N."/>
            <person name="Garcia M.O."/>
            <person name="Vasquez D.P."/>
            <person name="Damayanti I."/>
            <person name="Sorensen P.M."/>
            <person name="Baidoo E.E."/>
            <person name="De Carvalho A.C."/>
            <person name="Riley R."/>
            <person name="Lipzen A."/>
            <person name="He G."/>
            <person name="Yan M."/>
            <person name="Haridas S."/>
            <person name="Daum C."/>
            <person name="Yoshinaga Y."/>
            <person name="Ng V."/>
            <person name="Grigoriev I.V."/>
            <person name="Munk R."/>
            <person name="Nuraida L."/>
            <person name="Wijaya C.H."/>
            <person name="Morales P.-C."/>
            <person name="Keasling J.D."/>
        </authorList>
    </citation>
    <scope>NUCLEOTIDE SEQUENCE [LARGE SCALE GENOMIC DNA]</scope>
    <source>
        <strain evidence="2 3">FGSC 2613</strain>
    </source>
</reference>
<proteinExistence type="predicted"/>
<feature type="compositionally biased region" description="Polar residues" evidence="1">
    <location>
        <begin position="1"/>
        <end position="10"/>
    </location>
</feature>
<organism evidence="2 3">
    <name type="scientific">Neurospora intermedia</name>
    <dbReference type="NCBI Taxonomy" id="5142"/>
    <lineage>
        <taxon>Eukaryota</taxon>
        <taxon>Fungi</taxon>
        <taxon>Dikarya</taxon>
        <taxon>Ascomycota</taxon>
        <taxon>Pezizomycotina</taxon>
        <taxon>Sordariomycetes</taxon>
        <taxon>Sordariomycetidae</taxon>
        <taxon>Sordariales</taxon>
        <taxon>Sordariaceae</taxon>
        <taxon>Neurospora</taxon>
    </lineage>
</organism>
<keyword evidence="3" id="KW-1185">Reference proteome</keyword>
<evidence type="ECO:0000256" key="1">
    <source>
        <dbReference type="SAM" id="MobiDB-lite"/>
    </source>
</evidence>
<gene>
    <name evidence="2" type="ORF">QR685DRAFT_606049</name>
</gene>
<dbReference type="Proteomes" id="UP001451303">
    <property type="component" value="Unassembled WGS sequence"/>
</dbReference>